<gene>
    <name evidence="1" type="ORF">J2793_002290</name>
</gene>
<dbReference type="AlphaFoldDB" id="A0AB73IBU7"/>
<sequence length="80" mass="8875">MRRRIAIGIHRLAAIWSLFPYRAGDATYAAFGFWIGSTSAHGDFEMAYYDIELARHDVALADDSHPAANAHRAIALENVT</sequence>
<proteinExistence type="predicted"/>
<evidence type="ECO:0000313" key="1">
    <source>
        <dbReference type="EMBL" id="MDP9646857.1"/>
    </source>
</evidence>
<protein>
    <submittedName>
        <fullName evidence="1">Uncharacterized protein</fullName>
    </submittedName>
</protein>
<name>A0AB73IBU7_9BURK</name>
<dbReference type="EMBL" id="JAURTK010000002">
    <property type="protein sequence ID" value="MDP9646857.1"/>
    <property type="molecule type" value="Genomic_DNA"/>
</dbReference>
<comment type="caution">
    <text evidence="1">The sequence shown here is derived from an EMBL/GenBank/DDBJ whole genome shotgun (WGS) entry which is preliminary data.</text>
</comment>
<dbReference type="Proteomes" id="UP001229486">
    <property type="component" value="Unassembled WGS sequence"/>
</dbReference>
<dbReference type="RefSeq" id="WP_143266377.1">
    <property type="nucleotide sequence ID" value="NZ_NGUT01000001.1"/>
</dbReference>
<evidence type="ECO:0000313" key="2">
    <source>
        <dbReference type="Proteomes" id="UP001229486"/>
    </source>
</evidence>
<accession>A0AB73IBU7</accession>
<reference evidence="1" key="1">
    <citation type="submission" date="2023-07" db="EMBL/GenBank/DDBJ databases">
        <title>Sorghum-associated microbial communities from plants grown in Nebraska, USA.</title>
        <authorList>
            <person name="Schachtman D."/>
        </authorList>
    </citation>
    <scope>NUCLEOTIDE SEQUENCE</scope>
    <source>
        <strain evidence="1">DS1061</strain>
    </source>
</reference>
<organism evidence="1 2">
    <name type="scientific">Paraburkholderia caledonica</name>
    <dbReference type="NCBI Taxonomy" id="134536"/>
    <lineage>
        <taxon>Bacteria</taxon>
        <taxon>Pseudomonadati</taxon>
        <taxon>Pseudomonadota</taxon>
        <taxon>Betaproteobacteria</taxon>
        <taxon>Burkholderiales</taxon>
        <taxon>Burkholderiaceae</taxon>
        <taxon>Paraburkholderia</taxon>
    </lineage>
</organism>